<dbReference type="PANTHER" id="PTHR34653">
    <property type="match status" value="1"/>
</dbReference>
<evidence type="ECO:0000256" key="3">
    <source>
        <dbReference type="ARBA" id="ARBA00023143"/>
    </source>
</evidence>
<dbReference type="STRING" id="80876.SAMN05421779_105170"/>
<name>A0A1N7NK42_9PROT</name>
<organism evidence="6 7">
    <name type="scientific">Insolitispirillum peregrinum</name>
    <dbReference type="NCBI Taxonomy" id="80876"/>
    <lineage>
        <taxon>Bacteria</taxon>
        <taxon>Pseudomonadati</taxon>
        <taxon>Pseudomonadota</taxon>
        <taxon>Alphaproteobacteria</taxon>
        <taxon>Rhodospirillales</taxon>
        <taxon>Novispirillaceae</taxon>
        <taxon>Insolitispirillum</taxon>
    </lineage>
</organism>
<dbReference type="GO" id="GO:0071973">
    <property type="term" value="P:bacterial-type flagellum-dependent cell motility"/>
    <property type="evidence" value="ECO:0007669"/>
    <property type="project" value="InterPro"/>
</dbReference>
<dbReference type="InterPro" id="IPR001624">
    <property type="entry name" value="FliE"/>
</dbReference>
<sequence>MAISSFSSAISAYQNAARSVTENKAVAADSSETTSTGEDFAGMVKGSLQEAVNLGKTSEKMSMMGLAGEADLKDVVLAVNNAENALSTVVSVRDKVVSAYQEILKMPI</sequence>
<dbReference type="GO" id="GO:0005198">
    <property type="term" value="F:structural molecule activity"/>
    <property type="evidence" value="ECO:0007669"/>
    <property type="project" value="UniProtKB-UniRule"/>
</dbReference>
<evidence type="ECO:0000256" key="2">
    <source>
        <dbReference type="ARBA" id="ARBA00009272"/>
    </source>
</evidence>
<comment type="subcellular location">
    <subcellularLocation>
        <location evidence="1 4">Bacterial flagellum basal body</location>
    </subcellularLocation>
</comment>
<keyword evidence="3 4" id="KW-0975">Bacterial flagellum</keyword>
<dbReference type="HAMAP" id="MF_00724">
    <property type="entry name" value="FliE"/>
    <property type="match status" value="1"/>
</dbReference>
<comment type="similarity">
    <text evidence="2 4">Belongs to the FliE family.</text>
</comment>
<keyword evidence="6" id="KW-0966">Cell projection</keyword>
<accession>A0A1N7NK42</accession>
<evidence type="ECO:0000256" key="1">
    <source>
        <dbReference type="ARBA" id="ARBA00004117"/>
    </source>
</evidence>
<dbReference type="RefSeq" id="WP_076401096.1">
    <property type="nucleotide sequence ID" value="NZ_FTOA01000005.1"/>
</dbReference>
<evidence type="ECO:0000256" key="4">
    <source>
        <dbReference type="HAMAP-Rule" id="MF_00724"/>
    </source>
</evidence>
<dbReference type="GO" id="GO:0009425">
    <property type="term" value="C:bacterial-type flagellum basal body"/>
    <property type="evidence" value="ECO:0007669"/>
    <property type="project" value="UniProtKB-SubCell"/>
</dbReference>
<proteinExistence type="inferred from homology"/>
<dbReference type="PANTHER" id="PTHR34653:SF1">
    <property type="entry name" value="FLAGELLAR HOOK-BASAL BODY COMPLEX PROTEIN FLIE"/>
    <property type="match status" value="1"/>
</dbReference>
<gene>
    <name evidence="4" type="primary">fliE</name>
    <name evidence="6" type="ORF">SAMN05421779_105170</name>
</gene>
<keyword evidence="7" id="KW-1185">Reference proteome</keyword>
<reference evidence="6 7" key="1">
    <citation type="submission" date="2017-01" db="EMBL/GenBank/DDBJ databases">
        <authorList>
            <person name="Mah S.A."/>
            <person name="Swanson W.J."/>
            <person name="Moy G.W."/>
            <person name="Vacquier V.D."/>
        </authorList>
    </citation>
    <scope>NUCLEOTIDE SEQUENCE [LARGE SCALE GENOMIC DNA]</scope>
    <source>
        <strain evidence="6 7">DSM 11589</strain>
    </source>
</reference>
<keyword evidence="6" id="KW-0969">Cilium</keyword>
<dbReference type="Proteomes" id="UP000185678">
    <property type="component" value="Unassembled WGS sequence"/>
</dbReference>
<protein>
    <recommendedName>
        <fullName evidence="4 5">Flagellar hook-basal body complex protein FliE</fullName>
    </recommendedName>
</protein>
<keyword evidence="6" id="KW-0282">Flagellum</keyword>
<evidence type="ECO:0000256" key="5">
    <source>
        <dbReference type="NCBIfam" id="TIGR00205"/>
    </source>
</evidence>
<dbReference type="Pfam" id="PF02049">
    <property type="entry name" value="FliE"/>
    <property type="match status" value="1"/>
</dbReference>
<dbReference type="AlphaFoldDB" id="A0A1N7NK42"/>
<dbReference type="GO" id="GO:0003774">
    <property type="term" value="F:cytoskeletal motor activity"/>
    <property type="evidence" value="ECO:0007669"/>
    <property type="project" value="InterPro"/>
</dbReference>
<evidence type="ECO:0000313" key="6">
    <source>
        <dbReference type="EMBL" id="SIS98549.1"/>
    </source>
</evidence>
<dbReference type="NCBIfam" id="TIGR00205">
    <property type="entry name" value="fliE"/>
    <property type="match status" value="1"/>
</dbReference>
<dbReference type="EMBL" id="FTOA01000005">
    <property type="protein sequence ID" value="SIS98549.1"/>
    <property type="molecule type" value="Genomic_DNA"/>
</dbReference>
<evidence type="ECO:0000313" key="7">
    <source>
        <dbReference type="Proteomes" id="UP000185678"/>
    </source>
</evidence>
<dbReference type="OrthoDB" id="8481852at2"/>